<dbReference type="InterPro" id="IPR015940">
    <property type="entry name" value="UBA"/>
</dbReference>
<gene>
    <name evidence="13" type="primary">CDC60</name>
    <name evidence="13" type="ORF">HK099_007031</name>
</gene>
<dbReference type="EC" id="6.1.1.4" evidence="3"/>
<proteinExistence type="inferred from homology"/>
<dbReference type="Pfam" id="PF00133">
    <property type="entry name" value="tRNA-synt_1"/>
    <property type="match status" value="1"/>
</dbReference>
<evidence type="ECO:0000256" key="2">
    <source>
        <dbReference type="ARBA" id="ARBA00005594"/>
    </source>
</evidence>
<comment type="subcellular location">
    <subcellularLocation>
        <location evidence="1">Cytoplasm</location>
    </subcellularLocation>
</comment>
<evidence type="ECO:0000256" key="10">
    <source>
        <dbReference type="ARBA" id="ARBA00047469"/>
    </source>
</evidence>
<keyword evidence="6" id="KW-0067">ATP-binding</keyword>
<dbReference type="Pfam" id="PF24810">
    <property type="entry name" value="RBD_LARS1"/>
    <property type="match status" value="1"/>
</dbReference>
<evidence type="ECO:0000256" key="8">
    <source>
        <dbReference type="ARBA" id="ARBA00023146"/>
    </source>
</evidence>
<evidence type="ECO:0000259" key="12">
    <source>
        <dbReference type="PROSITE" id="PS50127"/>
    </source>
</evidence>
<keyword evidence="7" id="KW-0648">Protein biosynthesis</keyword>
<keyword evidence="14" id="KW-1185">Reference proteome</keyword>
<protein>
    <recommendedName>
        <fullName evidence="3">leucine--tRNA ligase</fullName>
        <ecNumber evidence="3">6.1.1.4</ecNumber>
    </recommendedName>
    <alternativeName>
        <fullName evidence="9">Leucyl-tRNA synthetase</fullName>
    </alternativeName>
</protein>
<dbReference type="InterPro" id="IPR016135">
    <property type="entry name" value="UBQ-conjugating_enzyme/RWD"/>
</dbReference>
<feature type="domain" description="UBA" evidence="11">
    <location>
        <begin position="46"/>
        <end position="91"/>
    </location>
</feature>
<dbReference type="InterPro" id="IPR002300">
    <property type="entry name" value="aa-tRNA-synth_Ia"/>
</dbReference>
<comment type="catalytic activity">
    <reaction evidence="10">
        <text>tRNA(Leu) + L-leucine + ATP = L-leucyl-tRNA(Leu) + AMP + diphosphate</text>
        <dbReference type="Rhea" id="RHEA:11688"/>
        <dbReference type="Rhea" id="RHEA-COMP:9613"/>
        <dbReference type="Rhea" id="RHEA-COMP:9622"/>
        <dbReference type="ChEBI" id="CHEBI:30616"/>
        <dbReference type="ChEBI" id="CHEBI:33019"/>
        <dbReference type="ChEBI" id="CHEBI:57427"/>
        <dbReference type="ChEBI" id="CHEBI:78442"/>
        <dbReference type="ChEBI" id="CHEBI:78494"/>
        <dbReference type="ChEBI" id="CHEBI:456215"/>
        <dbReference type="EC" id="6.1.1.4"/>
    </reaction>
</comment>
<organism evidence="13 14">
    <name type="scientific">Clydaea vesicula</name>
    <dbReference type="NCBI Taxonomy" id="447962"/>
    <lineage>
        <taxon>Eukaryota</taxon>
        <taxon>Fungi</taxon>
        <taxon>Fungi incertae sedis</taxon>
        <taxon>Chytridiomycota</taxon>
        <taxon>Chytridiomycota incertae sedis</taxon>
        <taxon>Chytridiomycetes</taxon>
        <taxon>Lobulomycetales</taxon>
        <taxon>Lobulomycetaceae</taxon>
        <taxon>Clydaea</taxon>
    </lineage>
</organism>
<evidence type="ECO:0000256" key="5">
    <source>
        <dbReference type="ARBA" id="ARBA00022741"/>
    </source>
</evidence>
<accession>A0AAD5U5M8</accession>
<dbReference type="Pfam" id="PF08264">
    <property type="entry name" value="Anticodon_1"/>
    <property type="match status" value="1"/>
</dbReference>
<evidence type="ECO:0000256" key="4">
    <source>
        <dbReference type="ARBA" id="ARBA00022598"/>
    </source>
</evidence>
<dbReference type="GO" id="GO:0004823">
    <property type="term" value="F:leucine-tRNA ligase activity"/>
    <property type="evidence" value="ECO:0007669"/>
    <property type="project" value="UniProtKB-EC"/>
</dbReference>
<evidence type="ECO:0000256" key="9">
    <source>
        <dbReference type="ARBA" id="ARBA00030520"/>
    </source>
</evidence>
<dbReference type="InterPro" id="IPR015413">
    <property type="entry name" value="Methionyl/Leucyl_tRNA_Synth"/>
</dbReference>
<evidence type="ECO:0000256" key="1">
    <source>
        <dbReference type="ARBA" id="ARBA00004496"/>
    </source>
</evidence>
<name>A0AAD5U5M8_9FUNG</name>
<dbReference type="SUPFAM" id="SSF52374">
    <property type="entry name" value="Nucleotidylyl transferase"/>
    <property type="match status" value="1"/>
</dbReference>
<dbReference type="SUPFAM" id="SSF50677">
    <property type="entry name" value="ValRS/IleRS/LeuRS editing domain"/>
    <property type="match status" value="1"/>
</dbReference>
<evidence type="ECO:0000256" key="6">
    <source>
        <dbReference type="ARBA" id="ARBA00022840"/>
    </source>
</evidence>
<dbReference type="PANTHER" id="PTHR45794:SF1">
    <property type="entry name" value="LEUCINE--TRNA LIGASE, CYTOPLASMIC"/>
    <property type="match status" value="1"/>
</dbReference>
<dbReference type="Gene3D" id="3.40.50.620">
    <property type="entry name" value="HUPs"/>
    <property type="match status" value="2"/>
</dbReference>
<dbReference type="InterPro" id="IPR009080">
    <property type="entry name" value="tRNAsynth_Ia_anticodon-bd"/>
</dbReference>
<dbReference type="Gene3D" id="1.10.730.10">
    <property type="entry name" value="Isoleucyl-tRNA Synthetase, Domain 1"/>
    <property type="match status" value="1"/>
</dbReference>
<dbReference type="PROSITE" id="PS50127">
    <property type="entry name" value="UBC_2"/>
    <property type="match status" value="1"/>
</dbReference>
<keyword evidence="5" id="KW-0547">Nucleotide-binding</keyword>
<dbReference type="AlphaFoldDB" id="A0AAD5U5M8"/>
<dbReference type="InterPro" id="IPR000608">
    <property type="entry name" value="UBC"/>
</dbReference>
<dbReference type="PANTHER" id="PTHR45794">
    <property type="entry name" value="LEUCYL-TRNA SYNTHETASE"/>
    <property type="match status" value="1"/>
</dbReference>
<dbReference type="InterPro" id="IPR013155">
    <property type="entry name" value="M/V/L/I-tRNA-synth_anticd-bd"/>
</dbReference>
<evidence type="ECO:0000256" key="3">
    <source>
        <dbReference type="ARBA" id="ARBA00013164"/>
    </source>
</evidence>
<evidence type="ECO:0000259" key="11">
    <source>
        <dbReference type="PROSITE" id="PS50030"/>
    </source>
</evidence>
<dbReference type="GO" id="GO:0002161">
    <property type="term" value="F:aminoacyl-tRNA deacylase activity"/>
    <property type="evidence" value="ECO:0007669"/>
    <property type="project" value="InterPro"/>
</dbReference>
<dbReference type="Proteomes" id="UP001211065">
    <property type="component" value="Unassembled WGS sequence"/>
</dbReference>
<reference evidence="13" key="1">
    <citation type="submission" date="2020-05" db="EMBL/GenBank/DDBJ databases">
        <title>Phylogenomic resolution of chytrid fungi.</title>
        <authorList>
            <person name="Stajich J.E."/>
            <person name="Amses K."/>
            <person name="Simmons R."/>
            <person name="Seto K."/>
            <person name="Myers J."/>
            <person name="Bonds A."/>
            <person name="Quandt C.A."/>
            <person name="Barry K."/>
            <person name="Liu P."/>
            <person name="Grigoriev I."/>
            <person name="Longcore J.E."/>
            <person name="James T.Y."/>
        </authorList>
    </citation>
    <scope>NUCLEOTIDE SEQUENCE</scope>
    <source>
        <strain evidence="13">JEL0476</strain>
    </source>
</reference>
<dbReference type="InterPro" id="IPR009060">
    <property type="entry name" value="UBA-like_sf"/>
</dbReference>
<dbReference type="NCBIfam" id="TIGR00395">
    <property type="entry name" value="leuS_arch"/>
    <property type="match status" value="1"/>
</dbReference>
<keyword evidence="8 13" id="KW-0030">Aminoacyl-tRNA synthetase</keyword>
<comment type="caution">
    <text evidence="13">The sequence shown here is derived from an EMBL/GenBank/DDBJ whole genome shotgun (WGS) entry which is preliminary data.</text>
</comment>
<dbReference type="PROSITE" id="PS50030">
    <property type="entry name" value="UBA"/>
    <property type="match status" value="1"/>
</dbReference>
<sequence length="1210" mass="137818">MISETIGDPVPDDPQDAEVANVYKNNQALFIETAKQWTKLYADADKKDELSIENLKIKNIGSMGFGVNLVKRALEICDWDENRAIEDALNEIETFSQEIWEKEKPFEINAPKLNEPKKEKFLATFPYPYQNGRLHLGHSFSLSKVEFAVGYERLKGKNALFPFGFHCTGMPIKTCADKLVREIELFGKNFENYKGNNLIFRFVKSYLESKFANDEEQDLIAINTVGDVKKAKNAKAKMKNTNLEYQFQILKLMGIENGEIQKFADPNHWCYYWPPIAMKDLKDLGIHADFRRGFITTDLNPFYDSFIRWQFNKLKALAKVKFGKRYTIYSVTDGQACMDHDRSVGEGVAAQEYTGIKMKVLLQDLDSTPISKRHQVKGNPVGFKLSSEDFKKSIGGRDLYLVAGTLRPETMYGQTNCFVGVDIDYGVFSVNGDEAWVCTERAAKNMAWQGLFNCPKGTYVKLAELKGWDLIGVPVSAPLSRFDKVFTLPMEGVLPNKGTGVVTSVPSDSPDDYITLLDLKKKPAYYHIQSEWVEPFLPPTSIIKTPNYGDLAAVCAVEKLKIQSQKDKLQLAEAKEAVYKEGFYHGVLTVGEFSGKSVQEAKPLIKSSLIETKQGFPYCEPDGLVISRSGDECIVALTDQWYMNYGENEWKAAALECLEDMETFSEELKNQFRKNLDWLGQWVLPIDTYVIYTIFQACSRKFGLGSKLPWDDAWLIESLSDSTIYMAYYTVAHLLQDSTIDGSKPGPLGIKPEELTDPVWEYIFNKSASLPNNSKIPKEKLDTLRNEFQYFYPLDLRCSGKDLVPNHLTFFIYNHVAMFPKEHWPKAIRANGHLLVNNEKMAKSTGNFLTLRSCIDKYGADATRFALADAGDAIEDANFVEDTANAAILKMYTEKLWFEEMQKEVEGGKLRDGKYNWMDTVFIEEMKKLVSDTDVAYKGMLYARALKTGFFEFQNARNEYRKAVTGDGLADHIKGEHKFDGYHAGVVTKFMEIQSLLMAPITPHFSEYIWLKVLKKPKSIMSALWPTFEEESNSTVLSAAYFLRDLLNNIRSSEEREAKKKAKKNQSVVVNSKKIMKLYSSRQYPDWQVKALEILKSCYDEKSNIFDADIPKRLATKGLLKDKKVMPFVSMIKKNVETNGPKALERTLEFDEMEVLQLNKDYIVRELSVLKVVDLKIICVEDYNFNDEAERKKAAGATPGNPVYDIIHLE</sequence>
<evidence type="ECO:0000313" key="13">
    <source>
        <dbReference type="EMBL" id="KAJ3225296.1"/>
    </source>
</evidence>
<dbReference type="SUPFAM" id="SSF46934">
    <property type="entry name" value="UBA-like"/>
    <property type="match status" value="1"/>
</dbReference>
<dbReference type="InterPro" id="IPR055416">
    <property type="entry name" value="RBD_LARS1"/>
</dbReference>
<keyword evidence="4" id="KW-0436">Ligase</keyword>
<dbReference type="Pfam" id="PF09334">
    <property type="entry name" value="tRNA-synt_1g"/>
    <property type="match status" value="1"/>
</dbReference>
<dbReference type="EMBL" id="JADGJW010000065">
    <property type="protein sequence ID" value="KAJ3225296.1"/>
    <property type="molecule type" value="Genomic_DNA"/>
</dbReference>
<dbReference type="InterPro" id="IPR004493">
    <property type="entry name" value="Leu-tRNA-synth_Ia_arc/euk"/>
</dbReference>
<comment type="similarity">
    <text evidence="2">Belongs to the class-I aminoacyl-tRNA synthetase family.</text>
</comment>
<dbReference type="GO" id="GO:0005524">
    <property type="term" value="F:ATP binding"/>
    <property type="evidence" value="ECO:0007669"/>
    <property type="project" value="UniProtKB-KW"/>
</dbReference>
<feature type="domain" description="UBC core" evidence="12">
    <location>
        <begin position="1"/>
        <end position="43"/>
    </location>
</feature>
<dbReference type="SUPFAM" id="SSF47323">
    <property type="entry name" value="Anticodon-binding domain of a subclass of class I aminoacyl-tRNA synthetases"/>
    <property type="match status" value="1"/>
</dbReference>
<dbReference type="InterPro" id="IPR014729">
    <property type="entry name" value="Rossmann-like_a/b/a_fold"/>
</dbReference>
<dbReference type="FunFam" id="3.90.740.10:FF:000001">
    <property type="entry name" value="Leucine--tRNA ligase, cytoplasmic"/>
    <property type="match status" value="1"/>
</dbReference>
<dbReference type="Gene3D" id="3.90.740.10">
    <property type="entry name" value="Valyl/Leucyl/Isoleucyl-tRNA synthetase, editing domain"/>
    <property type="match status" value="1"/>
</dbReference>
<dbReference type="GO" id="GO:0005737">
    <property type="term" value="C:cytoplasm"/>
    <property type="evidence" value="ECO:0007669"/>
    <property type="project" value="UniProtKB-SubCell"/>
</dbReference>
<evidence type="ECO:0000256" key="7">
    <source>
        <dbReference type="ARBA" id="ARBA00022917"/>
    </source>
</evidence>
<dbReference type="Gene3D" id="3.10.110.10">
    <property type="entry name" value="Ubiquitin Conjugating Enzyme"/>
    <property type="match status" value="1"/>
</dbReference>
<dbReference type="Pfam" id="PF00627">
    <property type="entry name" value="UBA"/>
    <property type="match status" value="1"/>
</dbReference>
<dbReference type="InterPro" id="IPR009008">
    <property type="entry name" value="Val/Leu/Ile-tRNA-synth_edit"/>
</dbReference>
<dbReference type="GO" id="GO:0006429">
    <property type="term" value="P:leucyl-tRNA aminoacylation"/>
    <property type="evidence" value="ECO:0007669"/>
    <property type="project" value="InterPro"/>
</dbReference>
<evidence type="ECO:0000313" key="14">
    <source>
        <dbReference type="Proteomes" id="UP001211065"/>
    </source>
</evidence>